<dbReference type="AlphaFoldDB" id="A0AAD7MEJ5"/>
<organism evidence="2 3">
    <name type="scientific">Mycena metata</name>
    <dbReference type="NCBI Taxonomy" id="1033252"/>
    <lineage>
        <taxon>Eukaryota</taxon>
        <taxon>Fungi</taxon>
        <taxon>Dikarya</taxon>
        <taxon>Basidiomycota</taxon>
        <taxon>Agaricomycotina</taxon>
        <taxon>Agaricomycetes</taxon>
        <taxon>Agaricomycetidae</taxon>
        <taxon>Agaricales</taxon>
        <taxon>Marasmiineae</taxon>
        <taxon>Mycenaceae</taxon>
        <taxon>Mycena</taxon>
    </lineage>
</organism>
<proteinExistence type="predicted"/>
<feature type="compositionally biased region" description="Basic and acidic residues" evidence="1">
    <location>
        <begin position="308"/>
        <end position="320"/>
    </location>
</feature>
<feature type="region of interest" description="Disordered" evidence="1">
    <location>
        <begin position="162"/>
        <end position="182"/>
    </location>
</feature>
<name>A0AAD7MEJ5_9AGAR</name>
<evidence type="ECO:0000256" key="1">
    <source>
        <dbReference type="SAM" id="MobiDB-lite"/>
    </source>
</evidence>
<reference evidence="2" key="1">
    <citation type="submission" date="2023-03" db="EMBL/GenBank/DDBJ databases">
        <title>Massive genome expansion in bonnet fungi (Mycena s.s.) driven by repeated elements and novel gene families across ecological guilds.</title>
        <authorList>
            <consortium name="Lawrence Berkeley National Laboratory"/>
            <person name="Harder C.B."/>
            <person name="Miyauchi S."/>
            <person name="Viragh M."/>
            <person name="Kuo A."/>
            <person name="Thoen E."/>
            <person name="Andreopoulos B."/>
            <person name="Lu D."/>
            <person name="Skrede I."/>
            <person name="Drula E."/>
            <person name="Henrissat B."/>
            <person name="Morin E."/>
            <person name="Kohler A."/>
            <person name="Barry K."/>
            <person name="LaButti K."/>
            <person name="Morin E."/>
            <person name="Salamov A."/>
            <person name="Lipzen A."/>
            <person name="Mereny Z."/>
            <person name="Hegedus B."/>
            <person name="Baldrian P."/>
            <person name="Stursova M."/>
            <person name="Weitz H."/>
            <person name="Taylor A."/>
            <person name="Grigoriev I.V."/>
            <person name="Nagy L.G."/>
            <person name="Martin F."/>
            <person name="Kauserud H."/>
        </authorList>
    </citation>
    <scope>NUCLEOTIDE SEQUENCE</scope>
    <source>
        <strain evidence="2">CBHHK182m</strain>
    </source>
</reference>
<accession>A0AAD7MEJ5</accession>
<evidence type="ECO:0000313" key="3">
    <source>
        <dbReference type="Proteomes" id="UP001215598"/>
    </source>
</evidence>
<comment type="caution">
    <text evidence="2">The sequence shown here is derived from an EMBL/GenBank/DDBJ whole genome shotgun (WGS) entry which is preliminary data.</text>
</comment>
<keyword evidence="3" id="KW-1185">Reference proteome</keyword>
<dbReference type="Proteomes" id="UP001215598">
    <property type="component" value="Unassembled WGS sequence"/>
</dbReference>
<evidence type="ECO:0000313" key="2">
    <source>
        <dbReference type="EMBL" id="KAJ7712795.1"/>
    </source>
</evidence>
<gene>
    <name evidence="2" type="ORF">B0H16DRAFT_1702698</name>
</gene>
<feature type="compositionally biased region" description="Basic residues" evidence="1">
    <location>
        <begin position="166"/>
        <end position="175"/>
    </location>
</feature>
<dbReference type="EMBL" id="JARKIB010000357">
    <property type="protein sequence ID" value="KAJ7712795.1"/>
    <property type="molecule type" value="Genomic_DNA"/>
</dbReference>
<feature type="region of interest" description="Disordered" evidence="1">
    <location>
        <begin position="286"/>
        <end position="320"/>
    </location>
</feature>
<sequence>MHLTGQLGSSTQIMIMHSNFRQFIATEVELQPTKLGSSNHLILCWYPAPPATQFQLGGSSSEVSFLSLQSTHRLTFVWFRSPPSQYSQYIPGIWDEGAIEWEFTELDLSPHPASRVILSASSPPVLKSSRAGADGYKYGYGEGEGWGGMGGEWRGGEERGAAQQRTRGKVGRSARPHTCMSARGDSTRTAAAVFVLAHAGAGVCTYAAMRGRRTTRKWGRGREMQRQRVRARPQVCARRNWTRTGRVRQLHSYARQVRVQVCANGTRYLIPRLHSAARALCAGVHEGGSRERGRQRGRGSEGVCDENGVGKDRGEDGDGRWRWRRYGERVHAHCVYAVQGARAHRCGSSRAVGGNTSTTPAGKPARCAHRVDSIVSVPRLRRIARVHRVATNGPRIFVVGVPRLSGVGGLIA</sequence>
<protein>
    <submittedName>
        <fullName evidence="2">Uncharacterized protein</fullName>
    </submittedName>
</protein>